<dbReference type="SUPFAM" id="SSF109854">
    <property type="entry name" value="DinB/YfiT-like putative metalloenzymes"/>
    <property type="match status" value="1"/>
</dbReference>
<organism evidence="2 3">
    <name type="scientific">Flavobacterium nakdongensis</name>
    <dbReference type="NCBI Taxonomy" id="3073563"/>
    <lineage>
        <taxon>Bacteria</taxon>
        <taxon>Pseudomonadati</taxon>
        <taxon>Bacteroidota</taxon>
        <taxon>Flavobacteriia</taxon>
        <taxon>Flavobacteriales</taxon>
        <taxon>Flavobacteriaceae</taxon>
        <taxon>Flavobacterium</taxon>
    </lineage>
</organism>
<dbReference type="Pfam" id="PF12867">
    <property type="entry name" value="DinB_2"/>
    <property type="match status" value="1"/>
</dbReference>
<accession>A0ABY9RF10</accession>
<evidence type="ECO:0000313" key="2">
    <source>
        <dbReference type="EMBL" id="WMW78731.1"/>
    </source>
</evidence>
<keyword evidence="3" id="KW-1185">Reference proteome</keyword>
<evidence type="ECO:0000313" key="3">
    <source>
        <dbReference type="Proteomes" id="UP001180481"/>
    </source>
</evidence>
<dbReference type="InterPro" id="IPR034660">
    <property type="entry name" value="DinB/YfiT-like"/>
</dbReference>
<gene>
    <name evidence="2" type="ORF">RF683_04625</name>
</gene>
<dbReference type="InterPro" id="IPR024775">
    <property type="entry name" value="DinB-like"/>
</dbReference>
<dbReference type="RefSeq" id="WP_309533023.1">
    <property type="nucleotide sequence ID" value="NZ_CP133721.1"/>
</dbReference>
<dbReference type="Gene3D" id="1.20.120.450">
    <property type="entry name" value="dinb family like domain"/>
    <property type="match status" value="1"/>
</dbReference>
<feature type="domain" description="DinB-like" evidence="1">
    <location>
        <begin position="52"/>
        <end position="164"/>
    </location>
</feature>
<proteinExistence type="predicted"/>
<dbReference type="EMBL" id="CP133721">
    <property type="protein sequence ID" value="WMW78731.1"/>
    <property type="molecule type" value="Genomic_DNA"/>
</dbReference>
<name>A0ABY9RF10_9FLAO</name>
<evidence type="ECO:0000259" key="1">
    <source>
        <dbReference type="Pfam" id="PF12867"/>
    </source>
</evidence>
<dbReference type="Proteomes" id="UP001180481">
    <property type="component" value="Chromosome"/>
</dbReference>
<reference evidence="2" key="1">
    <citation type="submission" date="2023-09" db="EMBL/GenBank/DDBJ databases">
        <title>Flavobacterium sp. 20NA77.7 isolated from freshwater.</title>
        <authorList>
            <person name="Le V."/>
            <person name="Ko S.-R."/>
            <person name="Ahn C.-Y."/>
            <person name="Oh H.-M."/>
        </authorList>
    </citation>
    <scope>NUCLEOTIDE SEQUENCE</scope>
    <source>
        <strain evidence="2">20NA77.7</strain>
    </source>
</reference>
<sequence>MENLQENEYVSYQMNYIKLVEEGNIVKGLIEQKEKMILFFNSIPVFKQTFCYEKGKWTIKDILLHLIDAERIFAYRALRIARNDSTALSGFDENEYVITANANEREFESLLNEYVAVRNATISLFTNFSESDLLKTGIASNASISVRGIGYCILGHELHHRNIILERYL</sequence>
<protein>
    <submittedName>
        <fullName evidence="2">DinB family protein</fullName>
    </submittedName>
</protein>